<proteinExistence type="inferred from homology"/>
<dbReference type="InterPro" id="IPR006696">
    <property type="entry name" value="DUF423"/>
</dbReference>
<reference evidence="7 8" key="1">
    <citation type="submission" date="2017-06" db="EMBL/GenBank/DDBJ databases">
        <title>Reclassification of a Polynucleobacter cosmopolitanus strain isolated from tropical Lake Victoria as Polynucleobacter victoriensis comb. nov.</title>
        <authorList>
            <person name="Hahn M.W."/>
        </authorList>
    </citation>
    <scope>NUCLEOTIDE SEQUENCE [LARGE SCALE GENOMIC DNA]</scope>
    <source>
        <strain evidence="7 8">MWH-MoIso2</strain>
    </source>
</reference>
<comment type="similarity">
    <text evidence="2">Belongs to the UPF0382 family.</text>
</comment>
<dbReference type="OrthoDB" id="9802121at2"/>
<protein>
    <recommendedName>
        <fullName evidence="9">DUF423 domain-containing protein</fullName>
    </recommendedName>
</protein>
<evidence type="ECO:0000256" key="6">
    <source>
        <dbReference type="SAM" id="Phobius"/>
    </source>
</evidence>
<evidence type="ECO:0000313" key="8">
    <source>
        <dbReference type="Proteomes" id="UP000215188"/>
    </source>
</evidence>
<evidence type="ECO:0000256" key="3">
    <source>
        <dbReference type="ARBA" id="ARBA00022692"/>
    </source>
</evidence>
<evidence type="ECO:0000256" key="4">
    <source>
        <dbReference type="ARBA" id="ARBA00022989"/>
    </source>
</evidence>
<dbReference type="Pfam" id="PF04241">
    <property type="entry name" value="DUF423"/>
    <property type="match status" value="1"/>
</dbReference>
<name>A0A229FX24_9BURK</name>
<keyword evidence="4 6" id="KW-1133">Transmembrane helix</keyword>
<dbReference type="PANTHER" id="PTHR43461">
    <property type="entry name" value="TRANSMEMBRANE PROTEIN 256"/>
    <property type="match status" value="1"/>
</dbReference>
<feature type="transmembrane region" description="Helical" evidence="6">
    <location>
        <begin position="106"/>
        <end position="125"/>
    </location>
</feature>
<organism evidence="7 8">
    <name type="scientific">Polynucleobacter cosmopolitanus</name>
    <dbReference type="NCBI Taxonomy" id="351345"/>
    <lineage>
        <taxon>Bacteria</taxon>
        <taxon>Pseudomonadati</taxon>
        <taxon>Pseudomonadota</taxon>
        <taxon>Betaproteobacteria</taxon>
        <taxon>Burkholderiales</taxon>
        <taxon>Burkholderiaceae</taxon>
        <taxon>Polynucleobacter</taxon>
    </lineage>
</organism>
<feature type="transmembrane region" description="Helical" evidence="6">
    <location>
        <begin position="45"/>
        <end position="64"/>
    </location>
</feature>
<feature type="transmembrane region" description="Helical" evidence="6">
    <location>
        <begin position="71"/>
        <end position="94"/>
    </location>
</feature>
<evidence type="ECO:0000256" key="2">
    <source>
        <dbReference type="ARBA" id="ARBA00009694"/>
    </source>
</evidence>
<comment type="subcellular location">
    <subcellularLocation>
        <location evidence="1">Membrane</location>
        <topology evidence="1">Multi-pass membrane protein</topology>
    </subcellularLocation>
</comment>
<keyword evidence="8" id="KW-1185">Reference proteome</keyword>
<evidence type="ECO:0000256" key="1">
    <source>
        <dbReference type="ARBA" id="ARBA00004141"/>
    </source>
</evidence>
<keyword evidence="3 6" id="KW-0812">Transmembrane</keyword>
<comment type="caution">
    <text evidence="7">The sequence shown here is derived from an EMBL/GenBank/DDBJ whole genome shotgun (WGS) entry which is preliminary data.</text>
</comment>
<dbReference type="EMBL" id="NJGG01000001">
    <property type="protein sequence ID" value="OXL16504.1"/>
    <property type="molecule type" value="Genomic_DNA"/>
</dbReference>
<gene>
    <name evidence="7" type="ORF">AOC33_05475</name>
</gene>
<dbReference type="PANTHER" id="PTHR43461:SF1">
    <property type="entry name" value="TRANSMEMBRANE PROTEIN 256"/>
    <property type="match status" value="1"/>
</dbReference>
<evidence type="ECO:0000256" key="5">
    <source>
        <dbReference type="ARBA" id="ARBA00023136"/>
    </source>
</evidence>
<accession>A0A229FX24</accession>
<dbReference type="GO" id="GO:0016020">
    <property type="term" value="C:membrane"/>
    <property type="evidence" value="ECO:0007669"/>
    <property type="project" value="UniProtKB-SubCell"/>
</dbReference>
<dbReference type="AlphaFoldDB" id="A0A229FX24"/>
<evidence type="ECO:0000313" key="7">
    <source>
        <dbReference type="EMBL" id="OXL16504.1"/>
    </source>
</evidence>
<dbReference type="Proteomes" id="UP000215188">
    <property type="component" value="Unassembled WGS sequence"/>
</dbReference>
<keyword evidence="5 6" id="KW-0472">Membrane</keyword>
<evidence type="ECO:0008006" key="9">
    <source>
        <dbReference type="Google" id="ProtNLM"/>
    </source>
</evidence>
<sequence>MSKAQRVFLGFVGIFGATGVAAGAYGAHALSQKLSPYLLNVFQTAVLYQLIHALALLGIVALLSQSGRSKALLISAGLMVMGTILFSGSLYLLTLSSWRVGLITPLGGFLLISAWIVLLIAGITYKKQ</sequence>